<dbReference type="Proteomes" id="UP000547058">
    <property type="component" value="Unassembled WGS sequence"/>
</dbReference>
<protein>
    <submittedName>
        <fullName evidence="1">Uncharacterized protein</fullName>
    </submittedName>
</protein>
<dbReference type="RefSeq" id="WP_182337671.1">
    <property type="nucleotide sequence ID" value="NZ_JACGXS010000001.1"/>
</dbReference>
<name>A0A7W3IG14_9GAMM</name>
<reference evidence="1 2" key="1">
    <citation type="submission" date="2020-08" db="EMBL/GenBank/DDBJ databases">
        <title>Stenotrophomonas tumulicola JCM 30961.</title>
        <authorList>
            <person name="Deng Y."/>
        </authorList>
    </citation>
    <scope>NUCLEOTIDE SEQUENCE [LARGE SCALE GENOMIC DNA]</scope>
    <source>
        <strain evidence="1 2">JCM 30961</strain>
    </source>
</reference>
<keyword evidence="2" id="KW-1185">Reference proteome</keyword>
<dbReference type="AlphaFoldDB" id="A0A7W3IG14"/>
<dbReference type="EMBL" id="JACGXS010000001">
    <property type="protein sequence ID" value="MBA8680483.1"/>
    <property type="molecule type" value="Genomic_DNA"/>
</dbReference>
<comment type="caution">
    <text evidence="1">The sequence shown here is derived from an EMBL/GenBank/DDBJ whole genome shotgun (WGS) entry which is preliminary data.</text>
</comment>
<proteinExistence type="predicted"/>
<organism evidence="1 2">
    <name type="scientific">Stenotrophomonas tumulicola</name>
    <dbReference type="NCBI Taxonomy" id="1685415"/>
    <lineage>
        <taxon>Bacteria</taxon>
        <taxon>Pseudomonadati</taxon>
        <taxon>Pseudomonadota</taxon>
        <taxon>Gammaproteobacteria</taxon>
        <taxon>Lysobacterales</taxon>
        <taxon>Lysobacteraceae</taxon>
        <taxon>Stenotrophomonas</taxon>
    </lineage>
</organism>
<gene>
    <name evidence="1" type="ORF">H4O11_01505</name>
</gene>
<evidence type="ECO:0000313" key="2">
    <source>
        <dbReference type="Proteomes" id="UP000547058"/>
    </source>
</evidence>
<evidence type="ECO:0000313" key="1">
    <source>
        <dbReference type="EMBL" id="MBA8680483.1"/>
    </source>
</evidence>
<accession>A0A7W3IG14</accession>
<sequence>MNIPTPRYAIGDTVFYTYQDTKAGAYPCPDCKGSKVWSCTSPAGHTMEMDCPRCTYNYGRNQGLSLARTIRTYGVRVLTIGSVQINTARTDGPVHYMCLETGVGSGSVYRECDLYSTKDEAETKAAAQAEALQLEHDATPQAIESRAKATATYFRAYEHTVESTVKARLQQEVIDGSHQGITAGNWVVEEEGDGRYAIKAITPEYEYGVRIAEVSGDDAYSHLPPASDAFGNAHLVAAAPVLYGAIAAVIKATRDYLPPDGISKDEFIKRVIAATDNPQIVAALQQIER</sequence>